<gene>
    <name evidence="2" type="ORF">SAMN04488055_5048</name>
</gene>
<evidence type="ECO:0000256" key="1">
    <source>
        <dbReference type="SAM" id="Phobius"/>
    </source>
</evidence>
<accession>A0A1N6K4X0</accession>
<evidence type="ECO:0000313" key="3">
    <source>
        <dbReference type="Proteomes" id="UP000185003"/>
    </source>
</evidence>
<keyword evidence="1" id="KW-0472">Membrane</keyword>
<name>A0A1N6K4X0_9BACT</name>
<reference evidence="3" key="1">
    <citation type="submission" date="2016-11" db="EMBL/GenBank/DDBJ databases">
        <authorList>
            <person name="Varghese N."/>
            <person name="Submissions S."/>
        </authorList>
    </citation>
    <scope>NUCLEOTIDE SEQUENCE [LARGE SCALE GENOMIC DNA]</scope>
    <source>
        <strain evidence="3">DSM 24787</strain>
    </source>
</reference>
<organism evidence="2 3">
    <name type="scientific">Chitinophaga niabensis</name>
    <dbReference type="NCBI Taxonomy" id="536979"/>
    <lineage>
        <taxon>Bacteria</taxon>
        <taxon>Pseudomonadati</taxon>
        <taxon>Bacteroidota</taxon>
        <taxon>Chitinophagia</taxon>
        <taxon>Chitinophagales</taxon>
        <taxon>Chitinophagaceae</taxon>
        <taxon>Chitinophaga</taxon>
    </lineage>
</organism>
<protein>
    <submittedName>
        <fullName evidence="2">Uncharacterized protein</fullName>
    </submittedName>
</protein>
<dbReference type="RefSeq" id="WP_074242316.1">
    <property type="nucleotide sequence ID" value="NZ_FSRA01000002.1"/>
</dbReference>
<feature type="transmembrane region" description="Helical" evidence="1">
    <location>
        <begin position="7"/>
        <end position="26"/>
    </location>
</feature>
<dbReference type="OrthoDB" id="671857at2"/>
<dbReference type="Proteomes" id="UP000185003">
    <property type="component" value="Unassembled WGS sequence"/>
</dbReference>
<keyword evidence="1" id="KW-0812">Transmembrane</keyword>
<sequence length="250" mass="28134">MKKSNKLLIVLCCFIIITLVFFNMLLNVQLKAGNFRNDFKDIPPVVVTLQPFNHVVYDGRLYMSHSRTSQSWTDRSMYLSIGEKEKYKLEMPSNITSLLKYSYQGDTLFISFNEKGEKIGRRDYVPESGVPLHLFAPGLTSVSSLSGAIIFSGIDQKGPLALHLSQSMNFTLHSLHLPILNLHIDTNAQVRIIDNSYVDSLALTMSKNTVLTINTPDNIKSLQPVQLDASARISMEGKANDMKTYLQKTQ</sequence>
<dbReference type="STRING" id="536979.SAMN04488055_5048"/>
<keyword evidence="1" id="KW-1133">Transmembrane helix</keyword>
<dbReference type="Gene3D" id="2.160.20.120">
    <property type="match status" value="1"/>
</dbReference>
<dbReference type="EMBL" id="FSRA01000002">
    <property type="protein sequence ID" value="SIO51387.1"/>
    <property type="molecule type" value="Genomic_DNA"/>
</dbReference>
<keyword evidence="3" id="KW-1185">Reference proteome</keyword>
<proteinExistence type="predicted"/>
<evidence type="ECO:0000313" key="2">
    <source>
        <dbReference type="EMBL" id="SIO51387.1"/>
    </source>
</evidence>
<dbReference type="AlphaFoldDB" id="A0A1N6K4X0"/>